<dbReference type="GO" id="GO:0009089">
    <property type="term" value="P:lysine biosynthetic process via diaminopimelate"/>
    <property type="evidence" value="ECO:0007669"/>
    <property type="project" value="UniProtKB-UniPathway"/>
</dbReference>
<dbReference type="SUPFAM" id="SSF55347">
    <property type="entry name" value="Glyceraldehyde-3-phosphate dehydrogenase-like, C-terminal domain"/>
    <property type="match status" value="1"/>
</dbReference>
<dbReference type="NCBIfam" id="NF006416">
    <property type="entry name" value="PRK08664.1"/>
    <property type="match status" value="1"/>
</dbReference>
<evidence type="ECO:0000256" key="11">
    <source>
        <dbReference type="ARBA" id="ARBA00049950"/>
    </source>
</evidence>
<dbReference type="SUPFAM" id="SSF51735">
    <property type="entry name" value="NAD(P)-binding Rossmann-fold domains"/>
    <property type="match status" value="1"/>
</dbReference>
<feature type="active site" description="Proton acceptor" evidence="13">
    <location>
        <position position="253"/>
    </location>
</feature>
<evidence type="ECO:0000259" key="14">
    <source>
        <dbReference type="SMART" id="SM00859"/>
    </source>
</evidence>
<feature type="active site" description="Acyl-thioester intermediate" evidence="13">
    <location>
        <position position="158"/>
    </location>
</feature>
<dbReference type="EMBL" id="KZ819303">
    <property type="protein sequence ID" value="PWN95585.1"/>
    <property type="molecule type" value="Genomic_DNA"/>
</dbReference>
<keyword evidence="9" id="KW-0486">Methionine biosynthesis</keyword>
<dbReference type="InterPro" id="IPR000319">
    <property type="entry name" value="Asp-semialdehyde_DH_CS"/>
</dbReference>
<dbReference type="GeneID" id="37270774"/>
<dbReference type="FunFam" id="3.30.360.10:FF:000016">
    <property type="entry name" value="Probable aspartate-semialdehyde dehydrogenase"/>
    <property type="match status" value="1"/>
</dbReference>
<keyword evidence="16" id="KW-1185">Reference proteome</keyword>
<evidence type="ECO:0000256" key="13">
    <source>
        <dbReference type="PIRSR" id="PIRSR000148-1"/>
    </source>
</evidence>
<dbReference type="GO" id="GO:0004073">
    <property type="term" value="F:aspartate-semialdehyde dehydrogenase activity"/>
    <property type="evidence" value="ECO:0007669"/>
    <property type="project" value="UniProtKB-EC"/>
</dbReference>
<dbReference type="STRING" id="58919.A0A316Z5U7"/>
<comment type="function">
    <text evidence="11">Catalyzes the NADPH-dependent formation of L-aspartate 4-semialdehyde (L-ASA) by the reductive dephosphorylation of 4-phospho-L-aspartate. Mediates the second step in the biosynthesis of amino acids that derive from aspartate (the aspartate family of amino acids), including methioinine and threonine, the latter of which is a precursor to isoleucine.</text>
</comment>
<dbReference type="PIRSF" id="PIRSF000148">
    <property type="entry name" value="ASA_dh"/>
    <property type="match status" value="1"/>
</dbReference>
<organism evidence="15 16">
    <name type="scientific">Tilletiopsis washingtonensis</name>
    <dbReference type="NCBI Taxonomy" id="58919"/>
    <lineage>
        <taxon>Eukaryota</taxon>
        <taxon>Fungi</taxon>
        <taxon>Dikarya</taxon>
        <taxon>Basidiomycota</taxon>
        <taxon>Ustilaginomycotina</taxon>
        <taxon>Exobasidiomycetes</taxon>
        <taxon>Entylomatales</taxon>
        <taxon>Entylomatales incertae sedis</taxon>
        <taxon>Tilletiopsis</taxon>
    </lineage>
</organism>
<evidence type="ECO:0000256" key="2">
    <source>
        <dbReference type="ARBA" id="ARBA00005097"/>
    </source>
</evidence>
<dbReference type="SMART" id="SM00859">
    <property type="entry name" value="Semialdhyde_dh"/>
    <property type="match status" value="1"/>
</dbReference>
<sequence length="363" mass="39053">MSPAASSKKRVGILGATGTVGQRFILLLAAHPHFDIAVLGASAASAGKTYAQATTGRWKQVHPIPAHVADMPVGDCDVKRFMDCDVVFSGLDSGPAAEYEHVFREAELRVFSNAKNYRQDPLCPLIVPLVNTQHLEMVAHQRKTLGLKRGFIVTNANCSTTGLVVPLKALEAKFGPLDMVLVSTMQAISGAGYPGVSAFDVHDNVVPYISGEEEKIEMEAAKILGSISAESAFVDNALRVSAHCNRVPVIDGHTECASVRFARRPAPSVEEVVQAMEQYRCEAQELACHSAPERAIIVHKEVDRPQPRLDRDAQNGAGVNVGRIRKCPVFDIKFVVLSNNVMIGAATSSVMNAEVALAKGYLD</sequence>
<dbReference type="Pfam" id="PF02774">
    <property type="entry name" value="Semialdhyde_dhC"/>
    <property type="match status" value="1"/>
</dbReference>
<evidence type="ECO:0000313" key="16">
    <source>
        <dbReference type="Proteomes" id="UP000245946"/>
    </source>
</evidence>
<keyword evidence="7" id="KW-0521">NADP</keyword>
<evidence type="ECO:0000256" key="10">
    <source>
        <dbReference type="ARBA" id="ARBA00049864"/>
    </source>
</evidence>
<dbReference type="EC" id="1.2.1.11" evidence="4"/>
<dbReference type="UniPathway" id="UPA00051">
    <property type="reaction ID" value="UER00464"/>
</dbReference>
<keyword evidence="6" id="KW-0791">Threonine biosynthesis</keyword>
<dbReference type="GO" id="GO:0050661">
    <property type="term" value="F:NADP binding"/>
    <property type="evidence" value="ECO:0007669"/>
    <property type="project" value="InterPro"/>
</dbReference>
<comment type="catalytic activity">
    <reaction evidence="10">
        <text>L-aspartate 4-semialdehyde + phosphate + NADP(+) = 4-phospho-L-aspartate + NADPH + H(+)</text>
        <dbReference type="Rhea" id="RHEA:24284"/>
        <dbReference type="ChEBI" id="CHEBI:15378"/>
        <dbReference type="ChEBI" id="CHEBI:43474"/>
        <dbReference type="ChEBI" id="CHEBI:57535"/>
        <dbReference type="ChEBI" id="CHEBI:57783"/>
        <dbReference type="ChEBI" id="CHEBI:58349"/>
        <dbReference type="ChEBI" id="CHEBI:537519"/>
        <dbReference type="EC" id="1.2.1.11"/>
    </reaction>
    <physiologicalReaction direction="right-to-left" evidence="10">
        <dbReference type="Rhea" id="RHEA:24286"/>
    </physiologicalReaction>
</comment>
<dbReference type="FunFam" id="3.40.50.720:FF:000200">
    <property type="entry name" value="Aspartate-semialdehyde dehydrogenase"/>
    <property type="match status" value="1"/>
</dbReference>
<dbReference type="Pfam" id="PF01118">
    <property type="entry name" value="Semialdhyde_dh"/>
    <property type="match status" value="1"/>
</dbReference>
<evidence type="ECO:0000256" key="1">
    <source>
        <dbReference type="ARBA" id="ARBA00005021"/>
    </source>
</evidence>
<dbReference type="PANTHER" id="PTHR46718">
    <property type="entry name" value="ASPARTATE-SEMIALDEHYDE DEHYDROGENASE"/>
    <property type="match status" value="1"/>
</dbReference>
<name>A0A316Z5U7_9BASI</name>
<dbReference type="UniPathway" id="UPA00034">
    <property type="reaction ID" value="UER00016"/>
</dbReference>
<dbReference type="CDD" id="cd18130">
    <property type="entry name" value="ASADH_C_arch_fung_like"/>
    <property type="match status" value="1"/>
</dbReference>
<evidence type="ECO:0000256" key="8">
    <source>
        <dbReference type="ARBA" id="ARBA00023002"/>
    </source>
</evidence>
<comment type="pathway">
    <text evidence="1">Amino-acid biosynthesis; L-methionine biosynthesis via de novo pathway; L-homoserine from L-aspartate: step 2/3.</text>
</comment>
<dbReference type="InterPro" id="IPR012280">
    <property type="entry name" value="Semialdhyde_DH_dimer_dom"/>
</dbReference>
<dbReference type="Gene3D" id="3.30.360.10">
    <property type="entry name" value="Dihydrodipicolinate Reductase, domain 2"/>
    <property type="match status" value="1"/>
</dbReference>
<evidence type="ECO:0000256" key="12">
    <source>
        <dbReference type="ARBA" id="ARBA00050041"/>
    </source>
</evidence>
<gene>
    <name evidence="15" type="ORF">FA09DRAFT_331909</name>
</gene>
<evidence type="ECO:0000256" key="5">
    <source>
        <dbReference type="ARBA" id="ARBA00022605"/>
    </source>
</evidence>
<dbReference type="GO" id="GO:0009086">
    <property type="term" value="P:methionine biosynthetic process"/>
    <property type="evidence" value="ECO:0007669"/>
    <property type="project" value="UniProtKB-KW"/>
</dbReference>
<dbReference type="InterPro" id="IPR000534">
    <property type="entry name" value="Semialdehyde_DH_NAD-bd"/>
</dbReference>
<dbReference type="PROSITE" id="PS01103">
    <property type="entry name" value="ASD"/>
    <property type="match status" value="1"/>
</dbReference>
<dbReference type="AlphaFoldDB" id="A0A316Z5U7"/>
<keyword evidence="5" id="KW-0028">Amino-acid biosynthesis</keyword>
<dbReference type="PANTHER" id="PTHR46718:SF1">
    <property type="entry name" value="ASPARTATE-SEMIALDEHYDE DEHYDROGENASE"/>
    <property type="match status" value="1"/>
</dbReference>
<dbReference type="CDD" id="cd02315">
    <property type="entry name" value="ScASADH_like_N"/>
    <property type="match status" value="1"/>
</dbReference>
<dbReference type="InterPro" id="IPR051823">
    <property type="entry name" value="ASADH-related"/>
</dbReference>
<dbReference type="UniPathway" id="UPA00050">
    <property type="reaction ID" value="UER00463"/>
</dbReference>
<dbReference type="NCBIfam" id="TIGR00978">
    <property type="entry name" value="asd_EA"/>
    <property type="match status" value="1"/>
</dbReference>
<feature type="domain" description="Semialdehyde dehydrogenase NAD-binding" evidence="14">
    <location>
        <begin position="10"/>
        <end position="138"/>
    </location>
</feature>
<dbReference type="RefSeq" id="XP_025595864.1">
    <property type="nucleotide sequence ID" value="XM_025743230.1"/>
</dbReference>
<evidence type="ECO:0000256" key="9">
    <source>
        <dbReference type="ARBA" id="ARBA00023167"/>
    </source>
</evidence>
<evidence type="ECO:0000256" key="3">
    <source>
        <dbReference type="ARBA" id="ARBA00010584"/>
    </source>
</evidence>
<keyword evidence="8" id="KW-0560">Oxidoreductase</keyword>
<dbReference type="Gene3D" id="3.40.50.720">
    <property type="entry name" value="NAD(P)-binding Rossmann-like Domain"/>
    <property type="match status" value="1"/>
</dbReference>
<proteinExistence type="inferred from homology"/>
<protein>
    <recommendedName>
        <fullName evidence="12">Aspartate-semialdehyde dehydrogenase</fullName>
        <ecNumber evidence="4">1.2.1.11</ecNumber>
    </recommendedName>
</protein>
<evidence type="ECO:0000256" key="6">
    <source>
        <dbReference type="ARBA" id="ARBA00022697"/>
    </source>
</evidence>
<comment type="similarity">
    <text evidence="3">Belongs to the aspartate-semialdehyde dehydrogenase family.</text>
</comment>
<reference evidence="15 16" key="1">
    <citation type="journal article" date="2018" name="Mol. Biol. Evol.">
        <title>Broad Genomic Sampling Reveals a Smut Pathogenic Ancestry of the Fungal Clade Ustilaginomycotina.</title>
        <authorList>
            <person name="Kijpornyongpan T."/>
            <person name="Mondo S.J."/>
            <person name="Barry K."/>
            <person name="Sandor L."/>
            <person name="Lee J."/>
            <person name="Lipzen A."/>
            <person name="Pangilinan J."/>
            <person name="LaButti K."/>
            <person name="Hainaut M."/>
            <person name="Henrissat B."/>
            <person name="Grigoriev I.V."/>
            <person name="Spatafora J.W."/>
            <person name="Aime M.C."/>
        </authorList>
    </citation>
    <scope>NUCLEOTIDE SEQUENCE [LARGE SCALE GENOMIC DNA]</scope>
    <source>
        <strain evidence="15 16">MCA 4186</strain>
    </source>
</reference>
<dbReference type="OrthoDB" id="1894490at2759"/>
<dbReference type="GO" id="GO:0046983">
    <property type="term" value="F:protein dimerization activity"/>
    <property type="evidence" value="ECO:0007669"/>
    <property type="project" value="InterPro"/>
</dbReference>
<dbReference type="GO" id="GO:0009088">
    <property type="term" value="P:threonine biosynthetic process"/>
    <property type="evidence" value="ECO:0007669"/>
    <property type="project" value="UniProtKB-UniPathway"/>
</dbReference>
<accession>A0A316Z5U7</accession>
<dbReference type="GO" id="GO:0051287">
    <property type="term" value="F:NAD binding"/>
    <property type="evidence" value="ECO:0007669"/>
    <property type="project" value="InterPro"/>
</dbReference>
<evidence type="ECO:0000313" key="15">
    <source>
        <dbReference type="EMBL" id="PWN95585.1"/>
    </source>
</evidence>
<comment type="pathway">
    <text evidence="2">Amino-acid biosynthesis; L-threonine biosynthesis; L-threonine from L-aspartate: step 2/5.</text>
</comment>
<dbReference type="InterPro" id="IPR036291">
    <property type="entry name" value="NAD(P)-bd_dom_sf"/>
</dbReference>
<evidence type="ECO:0000256" key="7">
    <source>
        <dbReference type="ARBA" id="ARBA00022857"/>
    </source>
</evidence>
<dbReference type="InterPro" id="IPR005676">
    <property type="entry name" value="Asp_semi-ald_DH_pep-lack"/>
</dbReference>
<evidence type="ECO:0000256" key="4">
    <source>
        <dbReference type="ARBA" id="ARBA00013120"/>
    </source>
</evidence>
<dbReference type="Proteomes" id="UP000245946">
    <property type="component" value="Unassembled WGS sequence"/>
</dbReference>